<dbReference type="FunFam" id="3.30.300.30:FF:000008">
    <property type="entry name" value="2,3-dihydroxybenzoate-AMP ligase"/>
    <property type="match status" value="1"/>
</dbReference>
<dbReference type="InterPro" id="IPR000873">
    <property type="entry name" value="AMP-dep_synth/lig_dom"/>
</dbReference>
<dbReference type="InterPro" id="IPR045851">
    <property type="entry name" value="AMP-bd_C_sf"/>
</dbReference>
<dbReference type="SUPFAM" id="SSF82199">
    <property type="entry name" value="SET domain"/>
    <property type="match status" value="1"/>
</dbReference>
<keyword evidence="2" id="KW-0436">Ligase</keyword>
<organism evidence="4 5">
    <name type="scientific">Penicillium brevicompactum</name>
    <dbReference type="NCBI Taxonomy" id="5074"/>
    <lineage>
        <taxon>Eukaryota</taxon>
        <taxon>Fungi</taxon>
        <taxon>Dikarya</taxon>
        <taxon>Ascomycota</taxon>
        <taxon>Pezizomycotina</taxon>
        <taxon>Eurotiomycetes</taxon>
        <taxon>Eurotiomycetidae</taxon>
        <taxon>Eurotiales</taxon>
        <taxon>Aspergillaceae</taxon>
        <taxon>Penicillium</taxon>
    </lineage>
</organism>
<dbReference type="GO" id="GO:0006631">
    <property type="term" value="P:fatty acid metabolic process"/>
    <property type="evidence" value="ECO:0007669"/>
    <property type="project" value="TreeGrafter"/>
</dbReference>
<protein>
    <recommendedName>
        <fullName evidence="3">SET domain-containing protein</fullName>
    </recommendedName>
</protein>
<dbReference type="AlphaFoldDB" id="A0A9W9Q1B9"/>
<comment type="similarity">
    <text evidence="1">Belongs to the ATP-dependent AMP-binding enzyme family.</text>
</comment>
<dbReference type="InterPro" id="IPR046341">
    <property type="entry name" value="SET_dom_sf"/>
</dbReference>
<dbReference type="CDD" id="cd05917">
    <property type="entry name" value="FACL_like_2"/>
    <property type="match status" value="1"/>
</dbReference>
<gene>
    <name evidence="4" type="ORF">N7452_010997</name>
</gene>
<sequence length="938" mass="102841">MAPTRNTASTATSEDNFNPFVLEEVFPPWGSEAALMQTAEHYASETLSSIYFDLNTFSRFQQGANADDFHSMQVRDNLVGVTVAFMEESFTQYKKSKRVDKKQGESKYLAADNRFYATVCEIGWKMSAICAHTEAFRRAFREADYRLWGCLLNRIQENALSIEHYAHSRALDWTSLIKNVTGPLPGLPSIQEAVASALDWVVDHPHHTVLTLDGGLKRPKFQGQFQTNIDRSIVGEGFSVDPTAKSEATSLEGCHMCGSYDDCGCTLQSRVADLVELVEYPGKGTGVRSLASFKRNDILDIYVGELRPNANQDDVYPLTQSPDGTNGLFLCYVCSEKSGNWTRFLNHSCQPSTQFMVRTIGNRVVTTIEAVRNILPFEELTIDYGADYWSTGKRTVVSRHQNDRATYASLDTRSNALARGLGSVGVRKGDRVGVMLGNSMEYAVATYALFKLGAILVPLNPSFNAAQVIAALAHLESTHLIISTESNLPRKQPRSNIPLVDELVGDIQSSKLESSLVPSLKQIIMVNNSDGRVDISAYKSLTPFSSITSQLAADGGPLPPQDLSPHDIVNIQFTSGTTAMPKAACLSHHSILNNGYQIGDRMLLTSNDIVCCPPPLFHCFGSILGYMATATHGAAIVFPSESFNARAALTAVQEERCTALYGVPTMFLEELSLIETGEISREGFQQLRTGIAAGSSIPSEIMKKLHRVLNLTELTICYGMTETSPVSAMTTTDDPIDKRISSVGKLMPHVQAKIVNPENKGEILPLGSRGELAVGGYLLMKEYWGDPEKTAEVMIPDETGKVWMHTGDEASMSPDGYITITGRIKDLIIRGGENIHPLEIENCLLANDAISDVSIVGIPDVRYGEAVAAFVVPREHSATTITEEEIQQWVREKLSNHLVPKHVFFLGPLESFPKTASGKIQKFKLRARAVELLATSAA</sequence>
<dbReference type="Proteomes" id="UP001147695">
    <property type="component" value="Unassembled WGS sequence"/>
</dbReference>
<dbReference type="SUPFAM" id="SSF56801">
    <property type="entry name" value="Acetyl-CoA synthetase-like"/>
    <property type="match status" value="1"/>
</dbReference>
<dbReference type="InterPro" id="IPR025110">
    <property type="entry name" value="AMP-bd_C"/>
</dbReference>
<evidence type="ECO:0000313" key="5">
    <source>
        <dbReference type="Proteomes" id="UP001147695"/>
    </source>
</evidence>
<dbReference type="SMART" id="SM00317">
    <property type="entry name" value="SET"/>
    <property type="match status" value="1"/>
</dbReference>
<dbReference type="Gene3D" id="3.30.300.30">
    <property type="match status" value="1"/>
</dbReference>
<dbReference type="PANTHER" id="PTHR43201:SF30">
    <property type="entry name" value="AMP-DEPENDENT SYNTHETASE_LIGASE DOMAIN-CONTAINING PROTEIN"/>
    <property type="match status" value="1"/>
</dbReference>
<feature type="domain" description="SET" evidence="3">
    <location>
        <begin position="273"/>
        <end position="385"/>
    </location>
</feature>
<dbReference type="GO" id="GO:0031956">
    <property type="term" value="F:medium-chain fatty acid-CoA ligase activity"/>
    <property type="evidence" value="ECO:0007669"/>
    <property type="project" value="TreeGrafter"/>
</dbReference>
<accession>A0A9W9Q1B9</accession>
<dbReference type="PROSITE" id="PS50280">
    <property type="entry name" value="SET"/>
    <property type="match status" value="1"/>
</dbReference>
<dbReference type="Pfam" id="PF13193">
    <property type="entry name" value="AMP-binding_C"/>
    <property type="match status" value="1"/>
</dbReference>
<dbReference type="Gene3D" id="2.170.270.10">
    <property type="entry name" value="SET domain"/>
    <property type="match status" value="1"/>
</dbReference>
<dbReference type="EMBL" id="JAPZBQ010000006">
    <property type="protein sequence ID" value="KAJ5322708.1"/>
    <property type="molecule type" value="Genomic_DNA"/>
</dbReference>
<reference evidence="4" key="1">
    <citation type="submission" date="2022-12" db="EMBL/GenBank/DDBJ databases">
        <authorList>
            <person name="Petersen C."/>
        </authorList>
    </citation>
    <scope>NUCLEOTIDE SEQUENCE</scope>
    <source>
        <strain evidence="4">IBT 35673</strain>
    </source>
</reference>
<dbReference type="Pfam" id="PF00856">
    <property type="entry name" value="SET"/>
    <property type="match status" value="1"/>
</dbReference>
<dbReference type="InterPro" id="IPR001214">
    <property type="entry name" value="SET_dom"/>
</dbReference>
<dbReference type="Pfam" id="PF00501">
    <property type="entry name" value="AMP-binding"/>
    <property type="match status" value="1"/>
</dbReference>
<reference evidence="4" key="2">
    <citation type="journal article" date="2023" name="IMA Fungus">
        <title>Comparative genomic study of the Penicillium genus elucidates a diverse pangenome and 15 lateral gene transfer events.</title>
        <authorList>
            <person name="Petersen C."/>
            <person name="Sorensen T."/>
            <person name="Nielsen M.R."/>
            <person name="Sondergaard T.E."/>
            <person name="Sorensen J.L."/>
            <person name="Fitzpatrick D.A."/>
            <person name="Frisvad J.C."/>
            <person name="Nielsen K.L."/>
        </authorList>
    </citation>
    <scope>NUCLEOTIDE SEQUENCE</scope>
    <source>
        <strain evidence="4">IBT 35673</strain>
    </source>
</reference>
<evidence type="ECO:0000313" key="4">
    <source>
        <dbReference type="EMBL" id="KAJ5322708.1"/>
    </source>
</evidence>
<comment type="caution">
    <text evidence="4">The sequence shown here is derived from an EMBL/GenBank/DDBJ whole genome shotgun (WGS) entry which is preliminary data.</text>
</comment>
<dbReference type="InterPro" id="IPR042099">
    <property type="entry name" value="ANL_N_sf"/>
</dbReference>
<dbReference type="PANTHER" id="PTHR43201">
    <property type="entry name" value="ACYL-COA SYNTHETASE"/>
    <property type="match status" value="1"/>
</dbReference>
<evidence type="ECO:0000256" key="2">
    <source>
        <dbReference type="ARBA" id="ARBA00022598"/>
    </source>
</evidence>
<evidence type="ECO:0000256" key="1">
    <source>
        <dbReference type="ARBA" id="ARBA00006432"/>
    </source>
</evidence>
<proteinExistence type="inferred from homology"/>
<evidence type="ECO:0000259" key="3">
    <source>
        <dbReference type="PROSITE" id="PS50280"/>
    </source>
</evidence>
<name>A0A9W9Q1B9_PENBR</name>
<dbReference type="Gene3D" id="3.40.50.12780">
    <property type="entry name" value="N-terminal domain of ligase-like"/>
    <property type="match status" value="1"/>
</dbReference>